<dbReference type="InterPro" id="IPR015943">
    <property type="entry name" value="WD40/YVTN_repeat-like_dom_sf"/>
</dbReference>
<protein>
    <submittedName>
        <fullName evidence="2">Uncharacterized protein</fullName>
    </submittedName>
</protein>
<gene>
    <name evidence="2" type="ORF">Ae201684_013522</name>
</gene>
<dbReference type="PROSITE" id="PS50082">
    <property type="entry name" value="WD_REPEATS_2"/>
    <property type="match status" value="1"/>
</dbReference>
<name>A0A6G0WMI1_9STRA</name>
<dbReference type="EMBL" id="VJMJ01000175">
    <property type="protein sequence ID" value="KAF0728557.1"/>
    <property type="molecule type" value="Genomic_DNA"/>
</dbReference>
<dbReference type="Proteomes" id="UP000481153">
    <property type="component" value="Unassembled WGS sequence"/>
</dbReference>
<dbReference type="PANTHER" id="PTHR22874">
    <property type="entry name" value="ACTIVATING MOLECULE IN BECN1-REGULATED AUTOPHAGY PROTEIN 1"/>
    <property type="match status" value="1"/>
</dbReference>
<feature type="repeat" description="WD" evidence="1">
    <location>
        <begin position="128"/>
        <end position="170"/>
    </location>
</feature>
<dbReference type="SUPFAM" id="SSF82171">
    <property type="entry name" value="DPP6 N-terminal domain-like"/>
    <property type="match status" value="1"/>
</dbReference>
<dbReference type="GO" id="GO:0080008">
    <property type="term" value="C:Cul4-RING E3 ubiquitin ligase complex"/>
    <property type="evidence" value="ECO:0007669"/>
    <property type="project" value="TreeGrafter"/>
</dbReference>
<dbReference type="VEuPathDB" id="FungiDB:AeMF1_000441"/>
<accession>A0A6G0WMI1</accession>
<keyword evidence="1" id="KW-0853">WD repeat</keyword>
<dbReference type="InterPro" id="IPR001680">
    <property type="entry name" value="WD40_rpt"/>
</dbReference>
<comment type="caution">
    <text evidence="2">The sequence shown here is derived from an EMBL/GenBank/DDBJ whole genome shotgun (WGS) entry which is preliminary data.</text>
</comment>
<keyword evidence="3" id="KW-1185">Reference proteome</keyword>
<organism evidence="2 3">
    <name type="scientific">Aphanomyces euteiches</name>
    <dbReference type="NCBI Taxonomy" id="100861"/>
    <lineage>
        <taxon>Eukaryota</taxon>
        <taxon>Sar</taxon>
        <taxon>Stramenopiles</taxon>
        <taxon>Oomycota</taxon>
        <taxon>Saprolegniomycetes</taxon>
        <taxon>Saprolegniales</taxon>
        <taxon>Verrucalvaceae</taxon>
        <taxon>Aphanomyces</taxon>
    </lineage>
</organism>
<evidence type="ECO:0000256" key="1">
    <source>
        <dbReference type="PROSITE-ProRule" id="PRU00221"/>
    </source>
</evidence>
<sequence length="578" mass="64199">METPLVDHPMEDSIDRTPAGIAERAHRNISPPGVPSSFRRAGRSSNITRTIMSREIGYGRRYAFHDEAMWVENESATKHECDYFDMPSTTRSAISIAFSPDGKTFASTHGDHTVKIVCYATGRILQTLVGHPRTPWSVKYHPTNPRYVASGCLGYQIRFWDVYTGKCLYEATLRHAIISVSFHPSGNVIGIASGTCVYTWDYQHSAPRIAMFSYQTLRSVSFLPDATKILIGEANEVYTRPLGSVPSDLTVTLTLWDYDLSWSTSTEPGTTKAMRSPRVLLTHALLYNDGGFDISKCGNYLAVCTDFSLWQAEQDEPALTTPAPSLRNHCDNPRLYLVPDWPLSASTWTARRRRALVPDIPPTARRIRPRLDEQGHVATAPPARTTTTTAAASSVYAAPSEASGACRIAQIRPNIASSLTLLSRDQRLQRGRLAVEYQSTWLALLSLAPDASLGSVVQTSLLAETAAGGVTSVKFSPSGAYVLLGYGVRDRIQRINQFPLHRVTRIYRWEDMSLVSHVESDVDDVNIALFHPLPGFGFLYGTKQGRVRVARTWRGPFDDPHNENMLKETLDLQALFSM</sequence>
<dbReference type="GO" id="GO:0000423">
    <property type="term" value="P:mitophagy"/>
    <property type="evidence" value="ECO:0007669"/>
    <property type="project" value="TreeGrafter"/>
</dbReference>
<dbReference type="InterPro" id="IPR052596">
    <property type="entry name" value="AMBRA1_autophagy"/>
</dbReference>
<dbReference type="SMART" id="SM00320">
    <property type="entry name" value="WD40"/>
    <property type="match status" value="3"/>
</dbReference>
<reference evidence="2 3" key="1">
    <citation type="submission" date="2019-07" db="EMBL/GenBank/DDBJ databases">
        <title>Genomics analysis of Aphanomyces spp. identifies a new class of oomycete effector associated with host adaptation.</title>
        <authorList>
            <person name="Gaulin E."/>
        </authorList>
    </citation>
    <scope>NUCLEOTIDE SEQUENCE [LARGE SCALE GENOMIC DNA]</scope>
    <source>
        <strain evidence="2 3">ATCC 201684</strain>
    </source>
</reference>
<dbReference type="Pfam" id="PF00400">
    <property type="entry name" value="WD40"/>
    <property type="match status" value="2"/>
</dbReference>
<proteinExistence type="predicted"/>
<evidence type="ECO:0000313" key="3">
    <source>
        <dbReference type="Proteomes" id="UP000481153"/>
    </source>
</evidence>
<dbReference type="PANTHER" id="PTHR22874:SF1">
    <property type="entry name" value="ACTIVATING MOLECULE IN BECN1-REGULATED AUTOPHAGY PROTEIN 1"/>
    <property type="match status" value="1"/>
</dbReference>
<evidence type="ECO:0000313" key="2">
    <source>
        <dbReference type="EMBL" id="KAF0728557.1"/>
    </source>
</evidence>
<dbReference type="Gene3D" id="2.130.10.10">
    <property type="entry name" value="YVTN repeat-like/Quinoprotein amine dehydrogenase"/>
    <property type="match status" value="1"/>
</dbReference>
<dbReference type="GO" id="GO:1990756">
    <property type="term" value="F:ubiquitin-like ligase-substrate adaptor activity"/>
    <property type="evidence" value="ECO:0007669"/>
    <property type="project" value="TreeGrafter"/>
</dbReference>
<dbReference type="AlphaFoldDB" id="A0A6G0WMI1"/>
<dbReference type="GO" id="GO:0000045">
    <property type="term" value="P:autophagosome assembly"/>
    <property type="evidence" value="ECO:0007669"/>
    <property type="project" value="TreeGrafter"/>
</dbReference>